<name>C4WU71_ACYPI</name>
<protein>
    <submittedName>
        <fullName evidence="1">ACYPI001564 protein</fullName>
    </submittedName>
</protein>
<proteinExistence type="evidence at transcript level"/>
<accession>C4WU71</accession>
<dbReference type="AlphaFoldDB" id="C4WU71"/>
<dbReference type="EMBL" id="AK340934">
    <property type="protein sequence ID" value="BAH71441.1"/>
    <property type="molecule type" value="mRNA"/>
</dbReference>
<reference evidence="1" key="1">
    <citation type="submission" date="2009-06" db="EMBL/GenBank/DDBJ databases">
        <title>A full-length cDNA resource of the pea aphid, Acyrthosiphon pisum.</title>
        <authorList>
            <person name="Shigenobu S."/>
            <person name="Nakabachi A."/>
            <person name="Richards S."/>
        </authorList>
    </citation>
    <scope>NUCLEOTIDE SEQUENCE</scope>
    <source>
        <strain evidence="1">LSR1</strain>
        <tissue evidence="1">Whole body</tissue>
    </source>
</reference>
<organism evidence="1">
    <name type="scientific">Acyrthosiphon pisum</name>
    <name type="common">Pea aphid</name>
    <dbReference type="NCBI Taxonomy" id="7029"/>
    <lineage>
        <taxon>Eukaryota</taxon>
        <taxon>Metazoa</taxon>
        <taxon>Ecdysozoa</taxon>
        <taxon>Arthropoda</taxon>
        <taxon>Hexapoda</taxon>
        <taxon>Insecta</taxon>
        <taxon>Pterygota</taxon>
        <taxon>Neoptera</taxon>
        <taxon>Paraneoptera</taxon>
        <taxon>Hemiptera</taxon>
        <taxon>Sternorrhyncha</taxon>
        <taxon>Aphidomorpha</taxon>
        <taxon>Aphidoidea</taxon>
        <taxon>Aphididae</taxon>
        <taxon>Macrosiphini</taxon>
        <taxon>Acyrthosiphon</taxon>
    </lineage>
</organism>
<evidence type="ECO:0000313" key="1">
    <source>
        <dbReference type="EMBL" id="BAH71441.1"/>
    </source>
</evidence>
<sequence>MSRANPNTLTATVTSRDPTAFWKPTVPPVPLNTPLTTTTVSTPSSRTLPRLLPTSQLTPHQLTLHQPTLHQHTLHQPTLHQLTLHRPTSQLTDQHTNLFSCVDQLSSSSFFHVFFVYLPGPPRSY</sequence>
<gene>
    <name evidence="1" type="primary">ACYPI001564</name>
</gene>